<sequence length="161" mass="18386">MSTKPRNQKGKGELTEEQRAEIEEAFKLLDFDGDNYISTKDIKIALRSIGFEPTKQEIIHMIGDLDPNSNGKISLPLFIQMMTKKRVEMNPDEEIRRAFKLFADESGEGIRAADIKRVSIELGETLTDEELKDIVEEADRDNDGIITFEDFANVMHKTSMF</sequence>
<dbReference type="FunFam" id="1.10.238.10:FF:000639">
    <property type="entry name" value="Centrin, putative"/>
    <property type="match status" value="1"/>
</dbReference>
<keyword evidence="5" id="KW-1185">Reference proteome</keyword>
<dbReference type="VEuPathDB" id="TrichDB:TVAGG3_0596630"/>
<dbReference type="PANTHER" id="PTHR23048:SF59">
    <property type="entry name" value="EF-HAND SUPERFAMILY PROTEIN"/>
    <property type="match status" value="1"/>
</dbReference>
<evidence type="ECO:0000256" key="1">
    <source>
        <dbReference type="ARBA" id="ARBA00022737"/>
    </source>
</evidence>
<dbReference type="OMA" id="RGYNKIC"/>
<dbReference type="STRING" id="5722.A2GB64"/>
<dbReference type="PANTHER" id="PTHR23048">
    <property type="entry name" value="MYOSIN LIGHT CHAIN 1, 3"/>
    <property type="match status" value="1"/>
</dbReference>
<dbReference type="Pfam" id="PF13499">
    <property type="entry name" value="EF-hand_7"/>
    <property type="match status" value="2"/>
</dbReference>
<reference evidence="4" key="2">
    <citation type="journal article" date="2007" name="Science">
        <title>Draft genome sequence of the sexually transmitted pathogen Trichomonas vaginalis.</title>
        <authorList>
            <person name="Carlton J.M."/>
            <person name="Hirt R.P."/>
            <person name="Silva J.C."/>
            <person name="Delcher A.L."/>
            <person name="Schatz M."/>
            <person name="Zhao Q."/>
            <person name="Wortman J.R."/>
            <person name="Bidwell S.L."/>
            <person name="Alsmark U.C.M."/>
            <person name="Besteiro S."/>
            <person name="Sicheritz-Ponten T."/>
            <person name="Noel C.J."/>
            <person name="Dacks J.B."/>
            <person name="Foster P.G."/>
            <person name="Simillion C."/>
            <person name="Van de Peer Y."/>
            <person name="Miranda-Saavedra D."/>
            <person name="Barton G.J."/>
            <person name="Westrop G.D."/>
            <person name="Mueller S."/>
            <person name="Dessi D."/>
            <person name="Fiori P.L."/>
            <person name="Ren Q."/>
            <person name="Paulsen I."/>
            <person name="Zhang H."/>
            <person name="Bastida-Corcuera F.D."/>
            <person name="Simoes-Barbosa A."/>
            <person name="Brown M.T."/>
            <person name="Hayes R.D."/>
            <person name="Mukherjee M."/>
            <person name="Okumura C.Y."/>
            <person name="Schneider R."/>
            <person name="Smith A.J."/>
            <person name="Vanacova S."/>
            <person name="Villalvazo M."/>
            <person name="Haas B.J."/>
            <person name="Pertea M."/>
            <person name="Feldblyum T.V."/>
            <person name="Utterback T.R."/>
            <person name="Shu C.L."/>
            <person name="Osoegawa K."/>
            <person name="de Jong P.J."/>
            <person name="Hrdy I."/>
            <person name="Horvathova L."/>
            <person name="Zubacova Z."/>
            <person name="Dolezal P."/>
            <person name="Malik S.B."/>
            <person name="Logsdon J.M. Jr."/>
            <person name="Henze K."/>
            <person name="Gupta A."/>
            <person name="Wang C.C."/>
            <person name="Dunne R.L."/>
            <person name="Upcroft J.A."/>
            <person name="Upcroft P."/>
            <person name="White O."/>
            <person name="Salzberg S.L."/>
            <person name="Tang P."/>
            <person name="Chiu C.-H."/>
            <person name="Lee Y.-S."/>
            <person name="Embley T.M."/>
            <person name="Coombs G.H."/>
            <person name="Mottram J.C."/>
            <person name="Tachezy J."/>
            <person name="Fraser-Liggett C.M."/>
            <person name="Johnson P.J."/>
        </authorList>
    </citation>
    <scope>NUCLEOTIDE SEQUENCE [LARGE SCALE GENOMIC DNA]</scope>
    <source>
        <strain evidence="4">G3</strain>
    </source>
</reference>
<evidence type="ECO:0000313" key="4">
    <source>
        <dbReference type="EMBL" id="EAX85603.1"/>
    </source>
</evidence>
<keyword evidence="1" id="KW-0677">Repeat</keyword>
<dbReference type="RefSeq" id="XP_001298533.1">
    <property type="nucleotide sequence ID" value="XM_001298532.1"/>
</dbReference>
<dbReference type="Proteomes" id="UP000001542">
    <property type="component" value="Unassembled WGS sequence"/>
</dbReference>
<dbReference type="InterPro" id="IPR011992">
    <property type="entry name" value="EF-hand-dom_pair"/>
</dbReference>
<dbReference type="InParanoid" id="A2GB64"/>
<feature type="domain" description="EF-hand" evidence="3">
    <location>
        <begin position="126"/>
        <end position="161"/>
    </location>
</feature>
<evidence type="ECO:0000256" key="2">
    <source>
        <dbReference type="ARBA" id="ARBA00022837"/>
    </source>
</evidence>
<dbReference type="PROSITE" id="PS00018">
    <property type="entry name" value="EF_HAND_1"/>
    <property type="match status" value="2"/>
</dbReference>
<dbReference type="VEuPathDB" id="TrichDB:TVAG_029880"/>
<dbReference type="GO" id="GO:0005814">
    <property type="term" value="C:centriole"/>
    <property type="evidence" value="ECO:0000318"/>
    <property type="project" value="GO_Central"/>
</dbReference>
<evidence type="ECO:0000313" key="5">
    <source>
        <dbReference type="Proteomes" id="UP000001542"/>
    </source>
</evidence>
<reference evidence="4" key="1">
    <citation type="submission" date="2006-10" db="EMBL/GenBank/DDBJ databases">
        <authorList>
            <person name="Amadeo P."/>
            <person name="Zhao Q."/>
            <person name="Wortman J."/>
            <person name="Fraser-Liggett C."/>
            <person name="Carlton J."/>
        </authorList>
    </citation>
    <scope>NUCLEOTIDE SEQUENCE</scope>
    <source>
        <strain evidence="4">G3</strain>
    </source>
</reference>
<protein>
    <submittedName>
        <fullName evidence="4">EF hand family protein</fullName>
    </submittedName>
</protein>
<evidence type="ECO:0000259" key="3">
    <source>
        <dbReference type="PROSITE" id="PS50222"/>
    </source>
</evidence>
<dbReference type="InterPro" id="IPR050230">
    <property type="entry name" value="CALM/Myosin/TropC-like"/>
</dbReference>
<dbReference type="KEGG" id="tva:4743244"/>
<dbReference type="eggNOG" id="KOG0028">
    <property type="taxonomic scope" value="Eukaryota"/>
</dbReference>
<feature type="domain" description="EF-hand" evidence="3">
    <location>
        <begin position="53"/>
        <end position="88"/>
    </location>
</feature>
<dbReference type="SMR" id="A2GB64"/>
<gene>
    <name evidence="4" type="ORF">TVAG_029880</name>
</gene>
<proteinExistence type="predicted"/>
<dbReference type="GO" id="GO:0000226">
    <property type="term" value="P:microtubule cytoskeleton organization"/>
    <property type="evidence" value="ECO:0000318"/>
    <property type="project" value="GO_Central"/>
</dbReference>
<dbReference type="Gene3D" id="1.10.238.10">
    <property type="entry name" value="EF-hand"/>
    <property type="match status" value="2"/>
</dbReference>
<dbReference type="AlphaFoldDB" id="A2GB64"/>
<dbReference type="SMART" id="SM00054">
    <property type="entry name" value="EFh"/>
    <property type="match status" value="3"/>
</dbReference>
<dbReference type="OrthoDB" id="26525at2759"/>
<name>A2GB64_TRIV3</name>
<organism evidence="4 5">
    <name type="scientific">Trichomonas vaginalis (strain ATCC PRA-98 / G3)</name>
    <dbReference type="NCBI Taxonomy" id="412133"/>
    <lineage>
        <taxon>Eukaryota</taxon>
        <taxon>Metamonada</taxon>
        <taxon>Parabasalia</taxon>
        <taxon>Trichomonadida</taxon>
        <taxon>Trichomonadidae</taxon>
        <taxon>Trichomonas</taxon>
    </lineage>
</organism>
<accession>A2GB64</accession>
<feature type="domain" description="EF-hand" evidence="3">
    <location>
        <begin position="17"/>
        <end position="52"/>
    </location>
</feature>
<dbReference type="SUPFAM" id="SSF47473">
    <property type="entry name" value="EF-hand"/>
    <property type="match status" value="1"/>
</dbReference>
<keyword evidence="2" id="KW-0106">Calcium</keyword>
<dbReference type="GO" id="GO:0005634">
    <property type="term" value="C:nucleus"/>
    <property type="evidence" value="ECO:0000318"/>
    <property type="project" value="GO_Central"/>
</dbReference>
<dbReference type="PROSITE" id="PS50222">
    <property type="entry name" value="EF_HAND_2"/>
    <property type="match status" value="3"/>
</dbReference>
<dbReference type="CDD" id="cd00051">
    <property type="entry name" value="EFh"/>
    <property type="match status" value="2"/>
</dbReference>
<dbReference type="EMBL" id="DS114886">
    <property type="protein sequence ID" value="EAX85603.1"/>
    <property type="molecule type" value="Genomic_DNA"/>
</dbReference>
<dbReference type="GO" id="GO:0005509">
    <property type="term" value="F:calcium ion binding"/>
    <property type="evidence" value="ECO:0000318"/>
    <property type="project" value="GO_Central"/>
</dbReference>
<dbReference type="InterPro" id="IPR002048">
    <property type="entry name" value="EF_hand_dom"/>
</dbReference>
<dbReference type="InterPro" id="IPR018247">
    <property type="entry name" value="EF_Hand_1_Ca_BS"/>
</dbReference>